<accession>A0A3D8WYT8</accession>
<dbReference type="GO" id="GO:0016747">
    <property type="term" value="F:acyltransferase activity, transferring groups other than amino-acyl groups"/>
    <property type="evidence" value="ECO:0007669"/>
    <property type="project" value="InterPro"/>
</dbReference>
<dbReference type="InterPro" id="IPR016181">
    <property type="entry name" value="Acyl_CoA_acyltransferase"/>
</dbReference>
<evidence type="ECO:0000313" key="3">
    <source>
        <dbReference type="Proteomes" id="UP000256519"/>
    </source>
</evidence>
<evidence type="ECO:0000259" key="1">
    <source>
        <dbReference type="PROSITE" id="PS51186"/>
    </source>
</evidence>
<dbReference type="CDD" id="cd04301">
    <property type="entry name" value="NAT_SF"/>
    <property type="match status" value="1"/>
</dbReference>
<dbReference type="SUPFAM" id="SSF55729">
    <property type="entry name" value="Acyl-CoA N-acyltransferases (Nat)"/>
    <property type="match status" value="1"/>
</dbReference>
<name>A0A3D8WYT8_PRIMG</name>
<dbReference type="EMBL" id="PQWM01000026">
    <property type="protein sequence ID" value="RDZ11783.1"/>
    <property type="molecule type" value="Genomic_DNA"/>
</dbReference>
<dbReference type="AlphaFoldDB" id="A0A3D8WYT8"/>
<reference evidence="2 3" key="1">
    <citation type="journal article" date="2018" name="Appl. Environ. Microbiol.">
        <title>Antimicrobial susceptibility testing and tentative epidemiological cut-off values of five Bacillus species relevant for use as animal feed additives or for plant protection.</title>
        <authorList>
            <person name="Agerso Y."/>
            <person name="Stuer-Lauridsen B."/>
            <person name="Bjerre K."/>
            <person name="Jensen M.G."/>
            <person name="Johansen E."/>
            <person name="Bennedsen M."/>
            <person name="Brockmann E."/>
            <person name="Nielsen B."/>
        </authorList>
    </citation>
    <scope>NUCLEOTIDE SEQUENCE [LARGE SCALE GENOMIC DNA]</scope>
    <source>
        <strain evidence="2 3">CHCC20162</strain>
    </source>
</reference>
<dbReference type="InterPro" id="IPR000182">
    <property type="entry name" value="GNAT_dom"/>
</dbReference>
<feature type="domain" description="N-acetyltransferase" evidence="1">
    <location>
        <begin position="1"/>
        <end position="147"/>
    </location>
</feature>
<dbReference type="Gene3D" id="3.40.630.30">
    <property type="match status" value="1"/>
</dbReference>
<dbReference type="Pfam" id="PF13508">
    <property type="entry name" value="Acetyltransf_7"/>
    <property type="match status" value="1"/>
</dbReference>
<evidence type="ECO:0000313" key="2">
    <source>
        <dbReference type="EMBL" id="RDZ11783.1"/>
    </source>
</evidence>
<proteinExistence type="predicted"/>
<dbReference type="Proteomes" id="UP000256519">
    <property type="component" value="Unassembled WGS sequence"/>
</dbReference>
<dbReference type="PROSITE" id="PS51186">
    <property type="entry name" value="GNAT"/>
    <property type="match status" value="1"/>
</dbReference>
<gene>
    <name evidence="2" type="ORF">C3744_19915</name>
</gene>
<protein>
    <submittedName>
        <fullName evidence="2">GNAT family N-acetyltransferase</fullName>
    </submittedName>
</protein>
<keyword evidence="2" id="KW-0808">Transferase</keyword>
<dbReference type="RefSeq" id="WP_116076322.1">
    <property type="nucleotide sequence ID" value="NZ_CP187634.1"/>
</dbReference>
<comment type="caution">
    <text evidence="2">The sequence shown here is derived from an EMBL/GenBank/DDBJ whole genome shotgun (WGS) entry which is preliminary data.</text>
</comment>
<sequence>MIKRLDNKNREIATEILSIQIPSYLVEAKIIDYYDLPPLKDTIDSLQQCQETFFAYYLQEELCGIISLKLDRTEVDLHRLIVHPEHFRKGIAQKLLDFVEMIEGVKSMRVTTGAKNTPAINFYSKNGFRKLQEVKVDEHLTLSSFRKYII</sequence>
<organism evidence="2 3">
    <name type="scientific">Priestia megaterium</name>
    <name type="common">Bacillus megaterium</name>
    <dbReference type="NCBI Taxonomy" id="1404"/>
    <lineage>
        <taxon>Bacteria</taxon>
        <taxon>Bacillati</taxon>
        <taxon>Bacillota</taxon>
        <taxon>Bacilli</taxon>
        <taxon>Bacillales</taxon>
        <taxon>Bacillaceae</taxon>
        <taxon>Priestia</taxon>
    </lineage>
</organism>